<dbReference type="AlphaFoldDB" id="A0A2I0B4X3"/>
<accession>A0A2I0B4X3</accession>
<feature type="region of interest" description="Disordered" evidence="2">
    <location>
        <begin position="71"/>
        <end position="108"/>
    </location>
</feature>
<dbReference type="GO" id="GO:0008270">
    <property type="term" value="F:zinc ion binding"/>
    <property type="evidence" value="ECO:0007669"/>
    <property type="project" value="UniProtKB-KW"/>
</dbReference>
<dbReference type="PROSITE" id="PS50158">
    <property type="entry name" value="ZF_CCHC"/>
    <property type="match status" value="1"/>
</dbReference>
<feature type="compositionally biased region" description="Gly residues" evidence="2">
    <location>
        <begin position="165"/>
        <end position="175"/>
    </location>
</feature>
<gene>
    <name evidence="4" type="ORF">AXF42_Ash019405</name>
</gene>
<dbReference type="InterPro" id="IPR001878">
    <property type="entry name" value="Znf_CCHC"/>
</dbReference>
<organism evidence="4 5">
    <name type="scientific">Apostasia shenzhenica</name>
    <dbReference type="NCBI Taxonomy" id="1088818"/>
    <lineage>
        <taxon>Eukaryota</taxon>
        <taxon>Viridiplantae</taxon>
        <taxon>Streptophyta</taxon>
        <taxon>Embryophyta</taxon>
        <taxon>Tracheophyta</taxon>
        <taxon>Spermatophyta</taxon>
        <taxon>Magnoliopsida</taxon>
        <taxon>Liliopsida</taxon>
        <taxon>Asparagales</taxon>
        <taxon>Orchidaceae</taxon>
        <taxon>Apostasioideae</taxon>
        <taxon>Apostasia</taxon>
    </lineage>
</organism>
<reference evidence="4 5" key="1">
    <citation type="journal article" date="2017" name="Nature">
        <title>The Apostasia genome and the evolution of orchids.</title>
        <authorList>
            <person name="Zhang G.Q."/>
            <person name="Liu K.W."/>
            <person name="Li Z."/>
            <person name="Lohaus R."/>
            <person name="Hsiao Y.Y."/>
            <person name="Niu S.C."/>
            <person name="Wang J.Y."/>
            <person name="Lin Y.C."/>
            <person name="Xu Q."/>
            <person name="Chen L.J."/>
            <person name="Yoshida K."/>
            <person name="Fujiwara S."/>
            <person name="Wang Z.W."/>
            <person name="Zhang Y.Q."/>
            <person name="Mitsuda N."/>
            <person name="Wang M."/>
            <person name="Liu G.H."/>
            <person name="Pecoraro L."/>
            <person name="Huang H.X."/>
            <person name="Xiao X.J."/>
            <person name="Lin M."/>
            <person name="Wu X.Y."/>
            <person name="Wu W.L."/>
            <person name="Chen Y.Y."/>
            <person name="Chang S.B."/>
            <person name="Sakamoto S."/>
            <person name="Ohme-Takagi M."/>
            <person name="Yagi M."/>
            <person name="Zeng S.J."/>
            <person name="Shen C.Y."/>
            <person name="Yeh C.M."/>
            <person name="Luo Y.B."/>
            <person name="Tsai W.C."/>
            <person name="Van de Peer Y."/>
            <person name="Liu Z.J."/>
        </authorList>
    </citation>
    <scope>NUCLEOTIDE SEQUENCE [LARGE SCALE GENOMIC DNA]</scope>
    <source>
        <strain evidence="5">cv. Shenzhen</strain>
        <tissue evidence="4">Stem</tissue>
    </source>
</reference>
<evidence type="ECO:0000256" key="1">
    <source>
        <dbReference type="PROSITE-ProRule" id="PRU00047"/>
    </source>
</evidence>
<evidence type="ECO:0000256" key="2">
    <source>
        <dbReference type="SAM" id="MobiDB-lite"/>
    </source>
</evidence>
<protein>
    <recommendedName>
        <fullName evidence="3">CCHC-type domain-containing protein</fullName>
    </recommendedName>
</protein>
<dbReference type="PANTHER" id="PTHR34482">
    <property type="entry name" value="DNA DAMAGE-INDUCIBLE PROTEIN 1-LIKE"/>
    <property type="match status" value="1"/>
</dbReference>
<feature type="compositionally biased region" description="Low complexity" evidence="2">
    <location>
        <begin position="90"/>
        <end position="108"/>
    </location>
</feature>
<keyword evidence="1" id="KW-0863">Zinc-finger</keyword>
<dbReference type="OrthoDB" id="1744647at2759"/>
<keyword evidence="1" id="KW-0479">Metal-binding</keyword>
<keyword evidence="5" id="KW-1185">Reference proteome</keyword>
<evidence type="ECO:0000259" key="3">
    <source>
        <dbReference type="PROSITE" id="PS50158"/>
    </source>
</evidence>
<keyword evidence="1" id="KW-0862">Zinc</keyword>
<proteinExistence type="predicted"/>
<evidence type="ECO:0000313" key="5">
    <source>
        <dbReference type="Proteomes" id="UP000236161"/>
    </source>
</evidence>
<dbReference type="Proteomes" id="UP000236161">
    <property type="component" value="Unassembled WGS sequence"/>
</dbReference>
<name>A0A2I0B4X3_9ASPA</name>
<evidence type="ECO:0000313" key="4">
    <source>
        <dbReference type="EMBL" id="PKA62822.1"/>
    </source>
</evidence>
<dbReference type="EMBL" id="KZ451913">
    <property type="protein sequence ID" value="PKA62822.1"/>
    <property type="molecule type" value="Genomic_DNA"/>
</dbReference>
<sequence>MTVAEYEAKFTALTKFVPALFNKEEKCHLFRTGLRPSIRATVVLFQHVMFSTLVEKAAVVEQDQLEGQARRETLGKRKAMASKTYQGPASKRSSSSGASMSVSTSGSYGRLRCQTCGNLHGRVCRAGDRTCFNCGEVDHLFKVCPRKMTARGEESVPASIASTSGGRGGTAGVSGRGRSTATRPGE</sequence>
<dbReference type="GO" id="GO:0003676">
    <property type="term" value="F:nucleic acid binding"/>
    <property type="evidence" value="ECO:0007669"/>
    <property type="project" value="InterPro"/>
</dbReference>
<dbReference type="Gene3D" id="4.10.60.10">
    <property type="entry name" value="Zinc finger, CCHC-type"/>
    <property type="match status" value="1"/>
</dbReference>
<dbReference type="SUPFAM" id="SSF57756">
    <property type="entry name" value="Retrovirus zinc finger-like domains"/>
    <property type="match status" value="1"/>
</dbReference>
<feature type="region of interest" description="Disordered" evidence="2">
    <location>
        <begin position="152"/>
        <end position="186"/>
    </location>
</feature>
<dbReference type="InterPro" id="IPR036875">
    <property type="entry name" value="Znf_CCHC_sf"/>
</dbReference>
<dbReference type="PANTHER" id="PTHR34482:SF49">
    <property type="entry name" value="RETROTRANSPOSON GAG DOMAIN-CONTAINING PROTEIN"/>
    <property type="match status" value="1"/>
</dbReference>
<feature type="domain" description="CCHC-type" evidence="3">
    <location>
        <begin position="131"/>
        <end position="146"/>
    </location>
</feature>